<evidence type="ECO:0000259" key="2">
    <source>
        <dbReference type="Pfam" id="PF14730"/>
    </source>
</evidence>
<protein>
    <submittedName>
        <fullName evidence="3">DUF4468 domain-containing protein</fullName>
    </submittedName>
</protein>
<evidence type="ECO:0000313" key="4">
    <source>
        <dbReference type="Proteomes" id="UP001139450"/>
    </source>
</evidence>
<evidence type="ECO:0000313" key="3">
    <source>
        <dbReference type="EMBL" id="MCJ8211628.1"/>
    </source>
</evidence>
<proteinExistence type="predicted"/>
<feature type="domain" description="DUF4468" evidence="2">
    <location>
        <begin position="56"/>
        <end position="133"/>
    </location>
</feature>
<keyword evidence="4" id="KW-1185">Reference proteome</keyword>
<dbReference type="InterPro" id="IPR027823">
    <property type="entry name" value="DUF4468"/>
</dbReference>
<dbReference type="Gene3D" id="3.30.530.80">
    <property type="match status" value="1"/>
</dbReference>
<reference evidence="3" key="1">
    <citation type="submission" date="2022-04" db="EMBL/GenBank/DDBJ databases">
        <title>Mucilaginibacter sp. RS28 isolated from freshwater.</title>
        <authorList>
            <person name="Ko S.-R."/>
        </authorList>
    </citation>
    <scope>NUCLEOTIDE SEQUENCE</scope>
    <source>
        <strain evidence="3">RS28</strain>
    </source>
</reference>
<comment type="caution">
    <text evidence="3">The sequence shown here is derived from an EMBL/GenBank/DDBJ whole genome shotgun (WGS) entry which is preliminary data.</text>
</comment>
<feature type="chain" id="PRO_5040937958" evidence="1">
    <location>
        <begin position="28"/>
        <end position="200"/>
    </location>
</feature>
<evidence type="ECO:0000256" key="1">
    <source>
        <dbReference type="SAM" id="SignalP"/>
    </source>
</evidence>
<name>A0A9X1X643_9SPHI</name>
<dbReference type="Pfam" id="PF14730">
    <property type="entry name" value="DUF4468"/>
    <property type="match status" value="1"/>
</dbReference>
<dbReference type="Proteomes" id="UP001139450">
    <property type="component" value="Unassembled WGS sequence"/>
</dbReference>
<dbReference type="EMBL" id="JALJEJ010000011">
    <property type="protein sequence ID" value="MCJ8211628.1"/>
    <property type="molecule type" value="Genomic_DNA"/>
</dbReference>
<dbReference type="RefSeq" id="WP_245132407.1">
    <property type="nucleotide sequence ID" value="NZ_JALJEJ010000011.1"/>
</dbReference>
<accession>A0A9X1X643</accession>
<feature type="signal peptide" evidence="1">
    <location>
        <begin position="1"/>
        <end position="27"/>
    </location>
</feature>
<keyword evidence="1" id="KW-0732">Signal</keyword>
<organism evidence="3 4">
    <name type="scientific">Mucilaginibacter straminoryzae</name>
    <dbReference type="NCBI Taxonomy" id="2932774"/>
    <lineage>
        <taxon>Bacteria</taxon>
        <taxon>Pseudomonadati</taxon>
        <taxon>Bacteroidota</taxon>
        <taxon>Sphingobacteriia</taxon>
        <taxon>Sphingobacteriales</taxon>
        <taxon>Sphingobacteriaceae</taxon>
        <taxon>Mucilaginibacter</taxon>
    </lineage>
</organism>
<gene>
    <name evidence="3" type="ORF">MUY27_18060</name>
</gene>
<dbReference type="AlphaFoldDB" id="A0A9X1X643"/>
<sequence length="200" mass="22491">MKKRICLLKVLILGWLCLVTIAVSAQADTASNAEKVALPLDGKQIIFTQSWTLKSSVTKNQVTEIANEWFKNSFKAKKDKVEAVDKEKGNFLATGYRVIPGVTYYNYPVSPVVKFSVEVTVQDNVCTLKLHGLKSLFKVFNEVEVPVEEEYNNYLNNKNKKGSFVSREEYNKHADTAFKNLKAEMTRLTVSFKGALGQAI</sequence>